<feature type="binding site" evidence="4">
    <location>
        <position position="83"/>
    </location>
    <ligand>
        <name>Mg(2+)</name>
        <dbReference type="ChEBI" id="CHEBI:18420"/>
    </ligand>
</feature>
<evidence type="ECO:0000313" key="6">
    <source>
        <dbReference type="EMBL" id="RLN67804.1"/>
    </source>
</evidence>
<name>A0A3F2S0B9_9STRA</name>
<dbReference type="Proteomes" id="UP000284657">
    <property type="component" value="Unassembled WGS sequence"/>
</dbReference>
<keyword evidence="4" id="KW-0479">Metal-binding</keyword>
<keyword evidence="2 3" id="KW-0342">GTP-binding</keyword>
<accession>A0A3F2S0B9</accession>
<dbReference type="OrthoDB" id="2011769at2759"/>
<evidence type="ECO:0000256" key="4">
    <source>
        <dbReference type="PIRSR" id="PIRSR606689-2"/>
    </source>
</evidence>
<organism evidence="6 7">
    <name type="scientific">Phytophthora kernoviae</name>
    <dbReference type="NCBI Taxonomy" id="325452"/>
    <lineage>
        <taxon>Eukaryota</taxon>
        <taxon>Sar</taxon>
        <taxon>Stramenopiles</taxon>
        <taxon>Oomycota</taxon>
        <taxon>Peronosporomycetes</taxon>
        <taxon>Peronosporales</taxon>
        <taxon>Peronosporaceae</taxon>
        <taxon>Phytophthora</taxon>
    </lineage>
</organism>
<keyword evidence="4" id="KW-0460">Magnesium</keyword>
<dbReference type="Pfam" id="PF00025">
    <property type="entry name" value="Arf"/>
    <property type="match status" value="1"/>
</dbReference>
<dbReference type="InterPro" id="IPR027417">
    <property type="entry name" value="P-loop_NTPase"/>
</dbReference>
<dbReference type="GO" id="GO:0005525">
    <property type="term" value="F:GTP binding"/>
    <property type="evidence" value="ECO:0007669"/>
    <property type="project" value="UniProtKB-KW"/>
</dbReference>
<dbReference type="SUPFAM" id="SSF52540">
    <property type="entry name" value="P-loop containing nucleoside triphosphate hydrolases"/>
    <property type="match status" value="1"/>
</dbReference>
<protein>
    <submittedName>
        <fullName evidence="6">Uncharacterized protein</fullName>
    </submittedName>
</protein>
<dbReference type="Gene3D" id="3.40.50.300">
    <property type="entry name" value="P-loop containing nucleotide triphosphate hydrolases"/>
    <property type="match status" value="1"/>
</dbReference>
<reference evidence="7 8" key="1">
    <citation type="submission" date="2018-07" db="EMBL/GenBank/DDBJ databases">
        <title>Genome sequencing of oomycete isolates from Chile give support for New Zealand origin for Phytophthora kernoviae and make available the first Nothophytophthora sp. genome.</title>
        <authorList>
            <person name="Studholme D.J."/>
            <person name="Sanfuentes E."/>
            <person name="Panda P."/>
            <person name="Hill R."/>
            <person name="Sambles C."/>
            <person name="Grant M."/>
            <person name="Williams N.M."/>
            <person name="Mcdougal R.L."/>
        </authorList>
    </citation>
    <scope>NUCLEOTIDE SEQUENCE [LARGE SCALE GENOMIC DNA]</scope>
    <source>
        <strain evidence="6">Chile6</strain>
        <strain evidence="5">Chile7</strain>
    </source>
</reference>
<evidence type="ECO:0000256" key="2">
    <source>
        <dbReference type="ARBA" id="ARBA00023134"/>
    </source>
</evidence>
<dbReference type="EMBL" id="MBAD02002450">
    <property type="protein sequence ID" value="RLN47399.1"/>
    <property type="molecule type" value="Genomic_DNA"/>
</dbReference>
<dbReference type="Proteomes" id="UP000277300">
    <property type="component" value="Unassembled WGS sequence"/>
</dbReference>
<evidence type="ECO:0000256" key="3">
    <source>
        <dbReference type="PIRSR" id="PIRSR606689-1"/>
    </source>
</evidence>
<dbReference type="AlphaFoldDB" id="A0A3F2S0B9"/>
<evidence type="ECO:0000313" key="5">
    <source>
        <dbReference type="EMBL" id="RLN47399.1"/>
    </source>
</evidence>
<dbReference type="InterPro" id="IPR006689">
    <property type="entry name" value="Small_GTPase_ARF/SAR"/>
</dbReference>
<proteinExistence type="predicted"/>
<dbReference type="EMBL" id="MBDO02000019">
    <property type="protein sequence ID" value="RLN67804.1"/>
    <property type="molecule type" value="Genomic_DNA"/>
</dbReference>
<comment type="caution">
    <text evidence="6">The sequence shown here is derived from an EMBL/GenBank/DDBJ whole genome shotgun (WGS) entry which is preliminary data.</text>
</comment>
<dbReference type="GO" id="GO:0003924">
    <property type="term" value="F:GTPase activity"/>
    <property type="evidence" value="ECO:0007669"/>
    <property type="project" value="InterPro"/>
</dbReference>
<keyword evidence="1 3" id="KW-0547">Nucleotide-binding</keyword>
<dbReference type="GO" id="GO:0046872">
    <property type="term" value="F:metal ion binding"/>
    <property type="evidence" value="ECO:0007669"/>
    <property type="project" value="UniProtKB-KW"/>
</dbReference>
<evidence type="ECO:0000256" key="1">
    <source>
        <dbReference type="ARBA" id="ARBA00022741"/>
    </source>
</evidence>
<sequence>MTGLLKCLIHFSPDASVLQSVFKLPDAYDDFSSAVLTCWMHKFPNVVTSFVPMGIAMSKVFAALFGSKEVRILILGLDNAGKTTILCT</sequence>
<gene>
    <name evidence="5" type="ORF">BBJ29_001959</name>
    <name evidence="6" type="ORF">BBP00_00001373</name>
</gene>
<feature type="binding site" evidence="3">
    <location>
        <begin position="76"/>
        <end position="83"/>
    </location>
    <ligand>
        <name>GTP</name>
        <dbReference type="ChEBI" id="CHEBI:37565"/>
    </ligand>
</feature>
<evidence type="ECO:0000313" key="7">
    <source>
        <dbReference type="Proteomes" id="UP000277300"/>
    </source>
</evidence>
<evidence type="ECO:0000313" key="8">
    <source>
        <dbReference type="Proteomes" id="UP000284657"/>
    </source>
</evidence>